<reference evidence="1" key="2">
    <citation type="journal article" date="2024" name="Plant">
        <title>Genomic evolution and insights into agronomic trait innovations of Sesamum species.</title>
        <authorList>
            <person name="Miao H."/>
            <person name="Wang L."/>
            <person name="Qu L."/>
            <person name="Liu H."/>
            <person name="Sun Y."/>
            <person name="Le M."/>
            <person name="Wang Q."/>
            <person name="Wei S."/>
            <person name="Zheng Y."/>
            <person name="Lin W."/>
            <person name="Duan Y."/>
            <person name="Cao H."/>
            <person name="Xiong S."/>
            <person name="Wang X."/>
            <person name="Wei L."/>
            <person name="Li C."/>
            <person name="Ma Q."/>
            <person name="Ju M."/>
            <person name="Zhao R."/>
            <person name="Li G."/>
            <person name="Mu C."/>
            <person name="Tian Q."/>
            <person name="Mei H."/>
            <person name="Zhang T."/>
            <person name="Gao T."/>
            <person name="Zhang H."/>
        </authorList>
    </citation>
    <scope>NUCLEOTIDE SEQUENCE</scope>
    <source>
        <strain evidence="1">KEN1</strain>
    </source>
</reference>
<evidence type="ECO:0000313" key="1">
    <source>
        <dbReference type="EMBL" id="KAL0394563.1"/>
    </source>
</evidence>
<organism evidence="1">
    <name type="scientific">Sesamum latifolium</name>
    <dbReference type="NCBI Taxonomy" id="2727402"/>
    <lineage>
        <taxon>Eukaryota</taxon>
        <taxon>Viridiplantae</taxon>
        <taxon>Streptophyta</taxon>
        <taxon>Embryophyta</taxon>
        <taxon>Tracheophyta</taxon>
        <taxon>Spermatophyta</taxon>
        <taxon>Magnoliopsida</taxon>
        <taxon>eudicotyledons</taxon>
        <taxon>Gunneridae</taxon>
        <taxon>Pentapetalae</taxon>
        <taxon>asterids</taxon>
        <taxon>lamiids</taxon>
        <taxon>Lamiales</taxon>
        <taxon>Pedaliaceae</taxon>
        <taxon>Sesamum</taxon>
    </lineage>
</organism>
<accession>A0AAW2SRV2</accession>
<comment type="caution">
    <text evidence="1">The sequence shown here is derived from an EMBL/GenBank/DDBJ whole genome shotgun (WGS) entry which is preliminary data.</text>
</comment>
<name>A0AAW2SRV2_9LAMI</name>
<sequence>MARGKPKASSISDWSPGRWAAAEAARSPSSMAWEAPPSFCSRAPSRWMSPL</sequence>
<gene>
    <name evidence="1" type="ORF">Slati_4422500</name>
</gene>
<dbReference type="AlphaFoldDB" id="A0AAW2SRV2"/>
<protein>
    <submittedName>
        <fullName evidence="1">Uncharacterized protein</fullName>
    </submittedName>
</protein>
<reference evidence="1" key="1">
    <citation type="submission" date="2020-06" db="EMBL/GenBank/DDBJ databases">
        <authorList>
            <person name="Li T."/>
            <person name="Hu X."/>
            <person name="Zhang T."/>
            <person name="Song X."/>
            <person name="Zhang H."/>
            <person name="Dai N."/>
            <person name="Sheng W."/>
            <person name="Hou X."/>
            <person name="Wei L."/>
        </authorList>
    </citation>
    <scope>NUCLEOTIDE SEQUENCE</scope>
    <source>
        <strain evidence="1">KEN1</strain>
        <tissue evidence="1">Leaf</tissue>
    </source>
</reference>
<dbReference type="EMBL" id="JACGWN010000016">
    <property type="protein sequence ID" value="KAL0394563.1"/>
    <property type="molecule type" value="Genomic_DNA"/>
</dbReference>
<proteinExistence type="predicted"/>